<dbReference type="Pfam" id="PF07394">
    <property type="entry name" value="DUF1501"/>
    <property type="match status" value="1"/>
</dbReference>
<proteinExistence type="predicted"/>
<dbReference type="RefSeq" id="WP_202956912.1">
    <property type="nucleotide sequence ID" value="NZ_JAPCID010000051.1"/>
</dbReference>
<evidence type="ECO:0000313" key="2">
    <source>
        <dbReference type="Proteomes" id="UP001147700"/>
    </source>
</evidence>
<dbReference type="InterPro" id="IPR010869">
    <property type="entry name" value="DUF1501"/>
</dbReference>
<name>A0ABT4RRF5_9ACTN</name>
<dbReference type="Proteomes" id="UP001147700">
    <property type="component" value="Unassembled WGS sequence"/>
</dbReference>
<evidence type="ECO:0000313" key="1">
    <source>
        <dbReference type="EMBL" id="MDA0141176.1"/>
    </source>
</evidence>
<comment type="caution">
    <text evidence="1">The sequence shown here is derived from an EMBL/GenBank/DDBJ whole genome shotgun (WGS) entry which is preliminary data.</text>
</comment>
<reference evidence="1" key="1">
    <citation type="submission" date="2022-10" db="EMBL/GenBank/DDBJ databases">
        <title>The WGS of Solirubrobacter sp. CPCC 204708.</title>
        <authorList>
            <person name="Jiang Z."/>
        </authorList>
    </citation>
    <scope>NUCLEOTIDE SEQUENCE</scope>
    <source>
        <strain evidence="1">CPCC 204708</strain>
    </source>
</reference>
<sequence length="448" mass="46587">MNTCCTEHARASAGLPAIEPGMPEPAGTGLSRRNFLLRSAGLGLAVYGAGKLAKLPAFETGVAHAQGAPQGTVLLNVFLDGGVDSLSVLAPVEDATYRRLRPRLALNDGRPFAEDPRLRWHPSVNALADLHAEGKVSVLPAVGYTGADQSHFTSRHFWEVGALDANLRTGWLGRVLDGVGAPDNPLQGVSLDGHLAPALATARNPVAAIAKPEEFGFWAPGAWGPADELAVPAFTQIGRSLQGSGDPAIAQAARAAAFAGTVRDALAPLGADGKPLYAPAAAYPQTADNFPKRLAGFAAMLAAGLPIRAASVRAPGTWDTHANQQETMPKNLQLTFDSLLAFQRDLEARGLADRVLTLVWSEFGRRAAENGSGTDHGAAGVGFLIGTRAAGRMIGEFPGVDKLDAGGNLRATSDFRGLYGALCGDWFGVDPAAVLPDARGLGKPVILK</sequence>
<dbReference type="InterPro" id="IPR006311">
    <property type="entry name" value="TAT_signal"/>
</dbReference>
<accession>A0ABT4RRF5</accession>
<dbReference type="PANTHER" id="PTHR43737:SF1">
    <property type="entry name" value="DUF1501 DOMAIN-CONTAINING PROTEIN"/>
    <property type="match status" value="1"/>
</dbReference>
<dbReference type="PROSITE" id="PS51318">
    <property type="entry name" value="TAT"/>
    <property type="match status" value="1"/>
</dbReference>
<dbReference type="PANTHER" id="PTHR43737">
    <property type="entry name" value="BLL7424 PROTEIN"/>
    <property type="match status" value="1"/>
</dbReference>
<dbReference type="EMBL" id="JAPCID010000051">
    <property type="protein sequence ID" value="MDA0141176.1"/>
    <property type="molecule type" value="Genomic_DNA"/>
</dbReference>
<keyword evidence="2" id="KW-1185">Reference proteome</keyword>
<protein>
    <submittedName>
        <fullName evidence="1">DUF1501 domain-containing protein</fullName>
    </submittedName>
</protein>
<gene>
    <name evidence="1" type="ORF">OJ962_27000</name>
</gene>
<organism evidence="1 2">
    <name type="scientific">Solirubrobacter deserti</name>
    <dbReference type="NCBI Taxonomy" id="2282478"/>
    <lineage>
        <taxon>Bacteria</taxon>
        <taxon>Bacillati</taxon>
        <taxon>Actinomycetota</taxon>
        <taxon>Thermoleophilia</taxon>
        <taxon>Solirubrobacterales</taxon>
        <taxon>Solirubrobacteraceae</taxon>
        <taxon>Solirubrobacter</taxon>
    </lineage>
</organism>